<protein>
    <recommendedName>
        <fullName evidence="5 15">CDP-diacylglycerol--glycerol-3-phosphate 3-phosphatidyltransferase</fullName>
        <ecNumber evidence="4 15">2.7.8.5</ecNumber>
    </recommendedName>
</protein>
<name>A0A0B6WYR2_9BACT</name>
<dbReference type="GO" id="GO:0016020">
    <property type="term" value="C:membrane"/>
    <property type="evidence" value="ECO:0007669"/>
    <property type="project" value="UniProtKB-SubCell"/>
</dbReference>
<dbReference type="EC" id="2.7.8.5" evidence="4 15"/>
<keyword evidence="11 17" id="KW-0472">Membrane</keyword>
<feature type="transmembrane region" description="Helical" evidence="17">
    <location>
        <begin position="33"/>
        <end position="52"/>
    </location>
</feature>
<evidence type="ECO:0000256" key="5">
    <source>
        <dbReference type="ARBA" id="ARBA00014944"/>
    </source>
</evidence>
<dbReference type="STRING" id="454194.PYK22_02252"/>
<keyword evidence="8 17" id="KW-0812">Transmembrane</keyword>
<reference evidence="18 19" key="2">
    <citation type="submission" date="2015-01" db="EMBL/GenBank/DDBJ databases">
        <title>Complete genome sequence of Pyrinomonas methylaliphatogenes type strain K22T.</title>
        <authorList>
            <person name="Lee K.C.Y."/>
            <person name="Power J.F."/>
            <person name="Dunfield P.F."/>
            <person name="Morgan X.C."/>
            <person name="Huttenhower C."/>
            <person name="Stott M.B."/>
        </authorList>
    </citation>
    <scope>NUCLEOTIDE SEQUENCE [LARGE SCALE GENOMIC DNA]</scope>
    <source>
        <strain evidence="18 19">K22</strain>
    </source>
</reference>
<dbReference type="InterPro" id="IPR043130">
    <property type="entry name" value="CDP-OH_PTrfase_TM_dom"/>
</dbReference>
<proteinExistence type="inferred from homology"/>
<dbReference type="RefSeq" id="WP_041977224.1">
    <property type="nucleotide sequence ID" value="NZ_CBXV010000007.1"/>
</dbReference>
<evidence type="ECO:0000256" key="2">
    <source>
        <dbReference type="ARBA" id="ARBA00005042"/>
    </source>
</evidence>
<evidence type="ECO:0000256" key="14">
    <source>
        <dbReference type="ARBA" id="ARBA00048586"/>
    </source>
</evidence>
<dbReference type="GO" id="GO:0008444">
    <property type="term" value="F:CDP-diacylglycerol-glycerol-3-phosphate 3-phosphatidyltransferase activity"/>
    <property type="evidence" value="ECO:0007669"/>
    <property type="project" value="UniProtKB-UniRule"/>
</dbReference>
<dbReference type="NCBIfam" id="TIGR00560">
    <property type="entry name" value="pgsA"/>
    <property type="match status" value="1"/>
</dbReference>
<dbReference type="EMBL" id="CBXV010000007">
    <property type="protein sequence ID" value="CDM66236.1"/>
    <property type="molecule type" value="Genomic_DNA"/>
</dbReference>
<evidence type="ECO:0000313" key="18">
    <source>
        <dbReference type="EMBL" id="CDM66236.1"/>
    </source>
</evidence>
<organism evidence="18 19">
    <name type="scientific">Pyrinomonas methylaliphatogenes</name>
    <dbReference type="NCBI Taxonomy" id="454194"/>
    <lineage>
        <taxon>Bacteria</taxon>
        <taxon>Pseudomonadati</taxon>
        <taxon>Acidobacteriota</taxon>
        <taxon>Blastocatellia</taxon>
        <taxon>Blastocatellales</taxon>
        <taxon>Pyrinomonadaceae</taxon>
        <taxon>Pyrinomonas</taxon>
    </lineage>
</organism>
<evidence type="ECO:0000256" key="11">
    <source>
        <dbReference type="ARBA" id="ARBA00023136"/>
    </source>
</evidence>
<evidence type="ECO:0000256" key="10">
    <source>
        <dbReference type="ARBA" id="ARBA00023098"/>
    </source>
</evidence>
<keyword evidence="13" id="KW-1208">Phospholipid metabolism</keyword>
<accession>A0A0B6WYR2</accession>
<keyword evidence="12" id="KW-0594">Phospholipid biosynthesis</keyword>
<feature type="transmembrane region" description="Helical" evidence="17">
    <location>
        <begin position="7"/>
        <end position="27"/>
    </location>
</feature>
<gene>
    <name evidence="18" type="ORF">PYK22_02252</name>
</gene>
<dbReference type="InterPro" id="IPR004570">
    <property type="entry name" value="Phosphatidylglycerol_P_synth"/>
</dbReference>
<evidence type="ECO:0000256" key="3">
    <source>
        <dbReference type="ARBA" id="ARBA00010441"/>
    </source>
</evidence>
<sequence length="236" mass="25810">MNLPNALTLLRIFIVPLLVVVLLTPFSEDWLGVPRHIAGVALFLGAALTDYLDGLLARSRQQVSQFGKLLDPIADKLLISSALISLVENRLAPAWAVVIIIGREFAVSGLRSIAAADGVIIAASWVGKLKMLAQVAAITLLILSSVSGAPPVANFGQAFPAIEFWTVPELRQAVHHLLSEGRTTITDWQVLLYTLGRAMLWVVVFVSCVSMYQYFRSFYLISLERGQLAREAKNGR</sequence>
<dbReference type="InterPro" id="IPR000462">
    <property type="entry name" value="CDP-OH_P_trans"/>
</dbReference>
<comment type="similarity">
    <text evidence="3 16">Belongs to the CDP-alcohol phosphatidyltransferase class-I family.</text>
</comment>
<dbReference type="PANTHER" id="PTHR14269:SF62">
    <property type="entry name" value="CDP-DIACYLGLYCEROL--GLYCEROL-3-PHOSPHATE 3-PHOSPHATIDYLTRANSFERASE 1, CHLOROPLASTIC"/>
    <property type="match status" value="1"/>
</dbReference>
<dbReference type="InterPro" id="IPR050324">
    <property type="entry name" value="CDP-alcohol_PTase-I"/>
</dbReference>
<evidence type="ECO:0000256" key="4">
    <source>
        <dbReference type="ARBA" id="ARBA00013170"/>
    </source>
</evidence>
<keyword evidence="9 17" id="KW-1133">Transmembrane helix</keyword>
<keyword evidence="7 16" id="KW-0808">Transferase</keyword>
<evidence type="ECO:0000256" key="7">
    <source>
        <dbReference type="ARBA" id="ARBA00022679"/>
    </source>
</evidence>
<comment type="pathway">
    <text evidence="2">Phospholipid metabolism; phosphatidylglycerol biosynthesis; phosphatidylglycerol from CDP-diacylglycerol: step 1/2.</text>
</comment>
<feature type="transmembrane region" description="Helical" evidence="17">
    <location>
        <begin position="198"/>
        <end position="215"/>
    </location>
</feature>
<evidence type="ECO:0000256" key="17">
    <source>
        <dbReference type="SAM" id="Phobius"/>
    </source>
</evidence>
<dbReference type="Gene3D" id="1.20.120.1760">
    <property type="match status" value="1"/>
</dbReference>
<dbReference type="InterPro" id="IPR048254">
    <property type="entry name" value="CDP_ALCOHOL_P_TRANSF_CS"/>
</dbReference>
<dbReference type="PROSITE" id="PS00379">
    <property type="entry name" value="CDP_ALCOHOL_P_TRANSF"/>
    <property type="match status" value="1"/>
</dbReference>
<evidence type="ECO:0000256" key="1">
    <source>
        <dbReference type="ARBA" id="ARBA00004141"/>
    </source>
</evidence>
<evidence type="ECO:0000256" key="8">
    <source>
        <dbReference type="ARBA" id="ARBA00022692"/>
    </source>
</evidence>
<keyword evidence="10" id="KW-0443">Lipid metabolism</keyword>
<evidence type="ECO:0000256" key="6">
    <source>
        <dbReference type="ARBA" id="ARBA00022516"/>
    </source>
</evidence>
<comment type="catalytic activity">
    <reaction evidence="14">
        <text>a CDP-1,2-diacyl-sn-glycerol + sn-glycerol 3-phosphate = a 1,2-diacyl-sn-glycero-3-phospho-(1'-sn-glycero-3'-phosphate) + CMP + H(+)</text>
        <dbReference type="Rhea" id="RHEA:12593"/>
        <dbReference type="ChEBI" id="CHEBI:15378"/>
        <dbReference type="ChEBI" id="CHEBI:57597"/>
        <dbReference type="ChEBI" id="CHEBI:58332"/>
        <dbReference type="ChEBI" id="CHEBI:60110"/>
        <dbReference type="ChEBI" id="CHEBI:60377"/>
        <dbReference type="EC" id="2.7.8.5"/>
    </reaction>
</comment>
<dbReference type="Pfam" id="PF01066">
    <property type="entry name" value="CDP-OH_P_transf"/>
    <property type="match status" value="1"/>
</dbReference>
<dbReference type="OrthoDB" id="9796672at2"/>
<evidence type="ECO:0000256" key="15">
    <source>
        <dbReference type="NCBIfam" id="TIGR00560"/>
    </source>
</evidence>
<evidence type="ECO:0000256" key="13">
    <source>
        <dbReference type="ARBA" id="ARBA00023264"/>
    </source>
</evidence>
<evidence type="ECO:0000256" key="16">
    <source>
        <dbReference type="RuleBase" id="RU003750"/>
    </source>
</evidence>
<dbReference type="PIRSF" id="PIRSF000847">
    <property type="entry name" value="Phos_ph_gly_syn"/>
    <property type="match status" value="1"/>
</dbReference>
<evidence type="ECO:0000256" key="9">
    <source>
        <dbReference type="ARBA" id="ARBA00022989"/>
    </source>
</evidence>
<dbReference type="GO" id="GO:0046474">
    <property type="term" value="P:glycerophospholipid biosynthetic process"/>
    <property type="evidence" value="ECO:0007669"/>
    <property type="project" value="TreeGrafter"/>
</dbReference>
<comment type="subcellular location">
    <subcellularLocation>
        <location evidence="1">Membrane</location>
        <topology evidence="1">Multi-pass membrane protein</topology>
    </subcellularLocation>
</comment>
<evidence type="ECO:0000313" key="19">
    <source>
        <dbReference type="Proteomes" id="UP000031518"/>
    </source>
</evidence>
<feature type="transmembrane region" description="Helical" evidence="17">
    <location>
        <begin position="131"/>
        <end position="149"/>
    </location>
</feature>
<reference evidence="18 19" key="1">
    <citation type="submission" date="2013-12" db="EMBL/GenBank/DDBJ databases">
        <authorList>
            <person name="Stott M."/>
        </authorList>
    </citation>
    <scope>NUCLEOTIDE SEQUENCE [LARGE SCALE GENOMIC DNA]</scope>
    <source>
        <strain evidence="18 19">K22</strain>
    </source>
</reference>
<dbReference type="Proteomes" id="UP000031518">
    <property type="component" value="Unassembled WGS sequence"/>
</dbReference>
<evidence type="ECO:0000256" key="12">
    <source>
        <dbReference type="ARBA" id="ARBA00023209"/>
    </source>
</evidence>
<dbReference type="PANTHER" id="PTHR14269">
    <property type="entry name" value="CDP-DIACYLGLYCEROL--GLYCEROL-3-PHOSPHATE 3-PHOSPHATIDYLTRANSFERASE-RELATED"/>
    <property type="match status" value="1"/>
</dbReference>
<keyword evidence="6" id="KW-0444">Lipid biosynthesis</keyword>
<dbReference type="AlphaFoldDB" id="A0A0B6WYR2"/>
<keyword evidence="19" id="KW-1185">Reference proteome</keyword>